<dbReference type="Gene3D" id="3.40.710.10">
    <property type="entry name" value="DD-peptidase/beta-lactamase superfamily"/>
    <property type="match status" value="1"/>
</dbReference>
<reference evidence="6 7" key="1">
    <citation type="submission" date="2021-03" db="EMBL/GenBank/DDBJ databases">
        <authorList>
            <person name="Gilmore M.S."/>
            <person name="Schwartzman J."/>
            <person name="Van Tyne D."/>
            <person name="Martin M."/>
            <person name="Earl A.M."/>
            <person name="Manson A.L."/>
            <person name="Straub T."/>
            <person name="Salamzade R."/>
            <person name="Saavedra J."/>
            <person name="Lebreton F."/>
            <person name="Prichula J."/>
            <person name="Schaufler K."/>
            <person name="Gaca A."/>
            <person name="Sgardioli B."/>
            <person name="Wagenaar J."/>
            <person name="Strong T."/>
        </authorList>
    </citation>
    <scope>NUCLEOTIDE SEQUENCE [LARGE SCALE GENOMIC DNA]</scope>
    <source>
        <strain evidence="6 7">DIV2402</strain>
    </source>
</reference>
<dbReference type="SMART" id="SM00740">
    <property type="entry name" value="PASTA"/>
    <property type="match status" value="2"/>
</dbReference>
<dbReference type="SUPFAM" id="SSF56601">
    <property type="entry name" value="beta-lactamase/transpeptidase-like"/>
    <property type="match status" value="1"/>
</dbReference>
<dbReference type="SUPFAM" id="SSF56519">
    <property type="entry name" value="Penicillin binding protein dimerisation domain"/>
    <property type="match status" value="1"/>
</dbReference>
<proteinExistence type="inferred from homology"/>
<evidence type="ECO:0000256" key="2">
    <source>
        <dbReference type="ARBA" id="ARBA00007171"/>
    </source>
</evidence>
<feature type="transmembrane region" description="Helical" evidence="4">
    <location>
        <begin position="25"/>
        <end position="49"/>
    </location>
</feature>
<keyword evidence="4" id="KW-0812">Transmembrane</keyword>
<evidence type="ECO:0000313" key="7">
    <source>
        <dbReference type="Proteomes" id="UP000664701"/>
    </source>
</evidence>
<dbReference type="PANTHER" id="PTHR30627">
    <property type="entry name" value="PEPTIDOGLYCAN D,D-TRANSPEPTIDASE"/>
    <property type="match status" value="1"/>
</dbReference>
<dbReference type="Gene3D" id="2.20.70.70">
    <property type="match status" value="1"/>
</dbReference>
<evidence type="ECO:0000256" key="1">
    <source>
        <dbReference type="ARBA" id="ARBA00004162"/>
    </source>
</evidence>
<keyword evidence="3 4" id="KW-0472">Membrane</keyword>
<dbReference type="Pfam" id="PF00905">
    <property type="entry name" value="Transpeptidase"/>
    <property type="match status" value="1"/>
</dbReference>
<dbReference type="Pfam" id="PF03793">
    <property type="entry name" value="PASTA"/>
    <property type="match status" value="1"/>
</dbReference>
<evidence type="ECO:0000259" key="5">
    <source>
        <dbReference type="PROSITE" id="PS51178"/>
    </source>
</evidence>
<evidence type="ECO:0000256" key="4">
    <source>
        <dbReference type="SAM" id="Phobius"/>
    </source>
</evidence>
<dbReference type="SUPFAM" id="SSF54184">
    <property type="entry name" value="Penicillin-binding protein 2x (pbp-2x), c-terminal domain"/>
    <property type="match status" value="2"/>
</dbReference>
<dbReference type="Proteomes" id="UP000664701">
    <property type="component" value="Chromosome"/>
</dbReference>
<protein>
    <submittedName>
        <fullName evidence="6">Penicillin-binding protein 2X</fullName>
    </submittedName>
</protein>
<dbReference type="InterPro" id="IPR012338">
    <property type="entry name" value="Beta-lactam/transpept-like"/>
</dbReference>
<comment type="similarity">
    <text evidence="2">Belongs to the transpeptidase family.</text>
</comment>
<gene>
    <name evidence="6" type="ORF">DOK78_002772</name>
</gene>
<keyword evidence="7" id="KW-1185">Reference proteome</keyword>
<dbReference type="EMBL" id="CP147251">
    <property type="protein sequence ID" value="WYJ78116.1"/>
    <property type="molecule type" value="Genomic_DNA"/>
</dbReference>
<dbReference type="Gene3D" id="3.90.1310.10">
    <property type="entry name" value="Penicillin-binding protein 2a (Domain 2)"/>
    <property type="match status" value="1"/>
</dbReference>
<dbReference type="InterPro" id="IPR001460">
    <property type="entry name" value="PCN-bd_Tpept"/>
</dbReference>
<organism evidence="6 7">
    <name type="scientific">Candidatus Enterococcus lowellii</name>
    <dbReference type="NCBI Taxonomy" id="2230877"/>
    <lineage>
        <taxon>Bacteria</taxon>
        <taxon>Bacillati</taxon>
        <taxon>Bacillota</taxon>
        <taxon>Bacilli</taxon>
        <taxon>Lactobacillales</taxon>
        <taxon>Enterococcaceae</taxon>
        <taxon>Enterococcus</taxon>
    </lineage>
</organism>
<dbReference type="InterPro" id="IPR005543">
    <property type="entry name" value="PASTA_dom"/>
</dbReference>
<accession>A0ABZ2SSG3</accession>
<comment type="subcellular location">
    <subcellularLocation>
        <location evidence="1">Cell membrane</location>
        <topology evidence="1">Single-pass membrane protein</topology>
    </subcellularLocation>
</comment>
<dbReference type="CDD" id="cd06575">
    <property type="entry name" value="PASTA_Pbp2x-like_2"/>
    <property type="match status" value="1"/>
</dbReference>
<dbReference type="CDD" id="cd06576">
    <property type="entry name" value="PASTA_Pbp2x-like_1"/>
    <property type="match status" value="1"/>
</dbReference>
<dbReference type="InterPro" id="IPR050515">
    <property type="entry name" value="Beta-lactam/transpept"/>
</dbReference>
<evidence type="ECO:0000313" key="6">
    <source>
        <dbReference type="EMBL" id="WYJ78116.1"/>
    </source>
</evidence>
<name>A0ABZ2SSG3_9ENTE</name>
<dbReference type="InterPro" id="IPR005311">
    <property type="entry name" value="PBP_dimer"/>
</dbReference>
<dbReference type="PANTHER" id="PTHR30627:SF26">
    <property type="entry name" value="PENICILLIN-BINDING PROTEIN 2B"/>
    <property type="match status" value="1"/>
</dbReference>
<feature type="domain" description="PASTA" evidence="5">
    <location>
        <begin position="619"/>
        <end position="678"/>
    </location>
</feature>
<dbReference type="PROSITE" id="PS51178">
    <property type="entry name" value="PASTA"/>
    <property type="match status" value="2"/>
</dbReference>
<dbReference type="RefSeq" id="WP_207941716.1">
    <property type="nucleotide sequence ID" value="NZ_CP147251.1"/>
</dbReference>
<dbReference type="InterPro" id="IPR036138">
    <property type="entry name" value="PBP_dimer_sf"/>
</dbReference>
<dbReference type="Gene3D" id="3.30.70.2110">
    <property type="match status" value="1"/>
</dbReference>
<reference evidence="6 7" key="2">
    <citation type="submission" date="2024-03" db="EMBL/GenBank/DDBJ databases">
        <title>The Genome Sequence of Enterococcus sp. DIV2402.</title>
        <authorList>
            <consortium name="The Broad Institute Genomics Platform"/>
            <consortium name="The Broad Institute Microbial Omics Core"/>
            <consortium name="The Broad Institute Genomic Center for Infectious Diseases"/>
            <person name="Earl A."/>
            <person name="Manson A."/>
            <person name="Gilmore M."/>
            <person name="Schwartman J."/>
            <person name="Shea T."/>
            <person name="Abouelleil A."/>
            <person name="Cao P."/>
            <person name="Chapman S."/>
            <person name="Cusick C."/>
            <person name="Young S."/>
            <person name="Neafsey D."/>
            <person name="Nusbaum C."/>
            <person name="Birren B."/>
        </authorList>
    </citation>
    <scope>NUCLEOTIDE SEQUENCE [LARGE SCALE GENOMIC DNA]</scope>
    <source>
        <strain evidence="6 7">DIV2402</strain>
    </source>
</reference>
<sequence>MRIIEKIKQYFKKKNLSTMNNRKKVGIILFTTSIGLFFLFVTRLSYIVIVGQVAGTSLEEKTQNLYKGSQVIKAKRGTIYDRNGVAIAEDATSYSLYAVLSTDYRSGNKNLYAEEKNFEALATIVSDILNGRVRKTTVEKVLKSGLENNKYQVDIPNGKNITLQEKQAIEEAMEKQKIQGLYFEEHPSRIYPNGVFSSHFIGYADIQVNQETKKEELLGRMGLEEVYNDVLAGKDGEMTFQKDNFQNPLPGTTAEIEPAQDGQDIYTTLDVRLQSYLETLMDQAVKNIQAEDITAVLMEAKTGEVVAMSQRPTFNPETKAEFTDEDFIWQNLFAQDNYEPGSTIKVLTVAGAIDQGVFNPNETYSTDEIKIGDTTIRDWDLGEKGSLTMRQALSWSSNIGMVKLEQRMTERWQRYLKEFGFGRSTYSGIAEEHTGNLPEDNIVSQAMSSFGQAIGVTQLQMLQAFTAISNDGQMLKPQFIKKIVNPETEEEMVTQKEVVGHPISASAAQTVREYMRDTAEDPDYGTAYGRYDIPGYNVSVKTGTAQIARDGSYLTGESDYLYSSVAMIPSEDPKYVMYVTMKRPEQQDGSIIPSIATPLLKRAMDLYDVDLVEDPSETSTEMVTVEDYRNLDTTTAAEDAQRRGLSVVVIGNGDEIKAQSIENGKKVMPSEKLLLLTDGNQRYMPDTIGWSKSDLIKLGELLDVEVTFEGEGYCVEQSIAPYEALTDTGLTFTLKEN</sequence>
<evidence type="ECO:0000256" key="3">
    <source>
        <dbReference type="ARBA" id="ARBA00023136"/>
    </source>
</evidence>
<keyword evidence="4" id="KW-1133">Transmembrane helix</keyword>
<feature type="domain" description="PASTA" evidence="5">
    <location>
        <begin position="679"/>
        <end position="736"/>
    </location>
</feature>
<dbReference type="Pfam" id="PF03717">
    <property type="entry name" value="PBP_dimer"/>
    <property type="match status" value="1"/>
</dbReference>